<keyword evidence="6" id="KW-1185">Reference proteome</keyword>
<dbReference type="RefSeq" id="WP_341673727.1">
    <property type="nucleotide sequence ID" value="NZ_JBBYHV010000002.1"/>
</dbReference>
<dbReference type="InterPro" id="IPR036388">
    <property type="entry name" value="WH-like_DNA-bd_sf"/>
</dbReference>
<keyword evidence="3" id="KW-0804">Transcription</keyword>
<evidence type="ECO:0000256" key="1">
    <source>
        <dbReference type="ARBA" id="ARBA00023015"/>
    </source>
</evidence>
<keyword evidence="1" id="KW-0805">Transcription regulation</keyword>
<dbReference type="SUPFAM" id="SSF48008">
    <property type="entry name" value="GntR ligand-binding domain-like"/>
    <property type="match status" value="1"/>
</dbReference>
<evidence type="ECO:0000256" key="3">
    <source>
        <dbReference type="ARBA" id="ARBA00023163"/>
    </source>
</evidence>
<dbReference type="Pfam" id="PF07729">
    <property type="entry name" value="FCD"/>
    <property type="match status" value="1"/>
</dbReference>
<proteinExistence type="predicted"/>
<dbReference type="SMART" id="SM00345">
    <property type="entry name" value="HTH_GNTR"/>
    <property type="match status" value="1"/>
</dbReference>
<comment type="caution">
    <text evidence="5">The sequence shown here is derived from an EMBL/GenBank/DDBJ whole genome shotgun (WGS) entry which is preliminary data.</text>
</comment>
<dbReference type="InterPro" id="IPR036390">
    <property type="entry name" value="WH_DNA-bd_sf"/>
</dbReference>
<dbReference type="EMBL" id="JBBYHV010000002">
    <property type="protein sequence ID" value="MEL1251166.1"/>
    <property type="molecule type" value="Genomic_DNA"/>
</dbReference>
<dbReference type="PROSITE" id="PS50949">
    <property type="entry name" value="HTH_GNTR"/>
    <property type="match status" value="1"/>
</dbReference>
<dbReference type="Gene3D" id="1.10.10.10">
    <property type="entry name" value="Winged helix-like DNA-binding domain superfamily/Winged helix DNA-binding domain"/>
    <property type="match status" value="1"/>
</dbReference>
<evidence type="ECO:0000256" key="2">
    <source>
        <dbReference type="ARBA" id="ARBA00023125"/>
    </source>
</evidence>
<dbReference type="InterPro" id="IPR000524">
    <property type="entry name" value="Tscrpt_reg_HTH_GntR"/>
</dbReference>
<sequence length="237" mass="25915">MSSRIVNQVLDALFSRKISSGEFLGTEADLGKMFKTSRVPVREALGRLESLGVVTIKTGIGGGATIADGRPDQFATALAIQFLLIGVSASELFDARIAVECRATELAAERITDEELADLRVRLDNITERGPSPATTEEILAFHRAIVDSSRSRTLITLMHGLEHALLNLYLDVPVRTSTAPKTYPMLHKILECLEQHNSEAAFQTMRSHLLSQQSAVVERFASAEVRDEDANRPVTG</sequence>
<dbReference type="PANTHER" id="PTHR43537:SF5">
    <property type="entry name" value="UXU OPERON TRANSCRIPTIONAL REGULATOR"/>
    <property type="match status" value="1"/>
</dbReference>
<gene>
    <name evidence="5" type="ORF">AAEO60_10835</name>
</gene>
<evidence type="ECO:0000313" key="6">
    <source>
        <dbReference type="Proteomes" id="UP001497045"/>
    </source>
</evidence>
<feature type="domain" description="HTH gntR-type" evidence="4">
    <location>
        <begin position="1"/>
        <end position="69"/>
    </location>
</feature>
<dbReference type="Proteomes" id="UP001497045">
    <property type="component" value="Unassembled WGS sequence"/>
</dbReference>
<organism evidence="5 6">
    <name type="scientific">Aurantiacibacter gilvus</name>
    <dbReference type="NCBI Taxonomy" id="3139141"/>
    <lineage>
        <taxon>Bacteria</taxon>
        <taxon>Pseudomonadati</taxon>
        <taxon>Pseudomonadota</taxon>
        <taxon>Alphaproteobacteria</taxon>
        <taxon>Sphingomonadales</taxon>
        <taxon>Erythrobacteraceae</taxon>
        <taxon>Aurantiacibacter</taxon>
    </lineage>
</organism>
<keyword evidence="2" id="KW-0238">DNA-binding</keyword>
<name>A0ABU9IFI8_9SPHN</name>
<evidence type="ECO:0000313" key="5">
    <source>
        <dbReference type="EMBL" id="MEL1251166.1"/>
    </source>
</evidence>
<dbReference type="Pfam" id="PF00392">
    <property type="entry name" value="GntR"/>
    <property type="match status" value="1"/>
</dbReference>
<dbReference type="SUPFAM" id="SSF46785">
    <property type="entry name" value="Winged helix' DNA-binding domain"/>
    <property type="match status" value="1"/>
</dbReference>
<dbReference type="Gene3D" id="1.20.120.530">
    <property type="entry name" value="GntR ligand-binding domain-like"/>
    <property type="match status" value="1"/>
</dbReference>
<accession>A0ABU9IFI8</accession>
<protein>
    <submittedName>
        <fullName evidence="5">FCD domain-containing protein</fullName>
    </submittedName>
</protein>
<dbReference type="PANTHER" id="PTHR43537">
    <property type="entry name" value="TRANSCRIPTIONAL REGULATOR, GNTR FAMILY"/>
    <property type="match status" value="1"/>
</dbReference>
<reference evidence="5 6" key="1">
    <citation type="submission" date="2024-04" db="EMBL/GenBank/DDBJ databases">
        <title>Aurantiacibacter sp. DGU6 16S ribosomal RNA gene Genome sequencing and assembly.</title>
        <authorList>
            <person name="Park S."/>
        </authorList>
    </citation>
    <scope>NUCLEOTIDE SEQUENCE [LARGE SCALE GENOMIC DNA]</scope>
    <source>
        <strain evidence="5 6">DGU6</strain>
    </source>
</reference>
<dbReference type="SMART" id="SM00895">
    <property type="entry name" value="FCD"/>
    <property type="match status" value="1"/>
</dbReference>
<dbReference type="InterPro" id="IPR011711">
    <property type="entry name" value="GntR_C"/>
</dbReference>
<dbReference type="InterPro" id="IPR008920">
    <property type="entry name" value="TF_FadR/GntR_C"/>
</dbReference>
<evidence type="ECO:0000259" key="4">
    <source>
        <dbReference type="PROSITE" id="PS50949"/>
    </source>
</evidence>